<dbReference type="Gene3D" id="2.60.120.200">
    <property type="match status" value="1"/>
</dbReference>
<dbReference type="Pfam" id="PF13385">
    <property type="entry name" value="Laminin_G_3"/>
    <property type="match status" value="1"/>
</dbReference>
<accession>A0A919JFM8</accession>
<organism evidence="2 3">
    <name type="scientific">Actinoplanes nipponensis</name>
    <dbReference type="NCBI Taxonomy" id="135950"/>
    <lineage>
        <taxon>Bacteria</taxon>
        <taxon>Bacillati</taxon>
        <taxon>Actinomycetota</taxon>
        <taxon>Actinomycetes</taxon>
        <taxon>Micromonosporales</taxon>
        <taxon>Micromonosporaceae</taxon>
        <taxon>Actinoplanes</taxon>
    </lineage>
</organism>
<evidence type="ECO:0000313" key="3">
    <source>
        <dbReference type="Proteomes" id="UP000647172"/>
    </source>
</evidence>
<protein>
    <recommendedName>
        <fullName evidence="4">Concanavalin A-like lectin/glucanase superfamily protein</fullName>
    </recommendedName>
</protein>
<dbReference type="InterPro" id="IPR013320">
    <property type="entry name" value="ConA-like_dom_sf"/>
</dbReference>
<name>A0A919JFM8_9ACTN</name>
<proteinExistence type="predicted"/>
<evidence type="ECO:0000313" key="2">
    <source>
        <dbReference type="EMBL" id="GIE49843.1"/>
    </source>
</evidence>
<evidence type="ECO:0000256" key="1">
    <source>
        <dbReference type="SAM" id="SignalP"/>
    </source>
</evidence>
<dbReference type="AlphaFoldDB" id="A0A919JFM8"/>
<feature type="chain" id="PRO_5039570036" description="Concanavalin A-like lectin/glucanase superfamily protein" evidence="1">
    <location>
        <begin position="34"/>
        <end position="295"/>
    </location>
</feature>
<dbReference type="EMBL" id="BOMQ01000041">
    <property type="protein sequence ID" value="GIE49843.1"/>
    <property type="molecule type" value="Genomic_DNA"/>
</dbReference>
<sequence>MFDSRRSPRGARRRVSTLGALVATAALGSGLLAAQLAQPASPTSRLSQQYVAAQPDAAGAGVLTSTTAGLATVPQAGRVAVARAPIAVRYTFDGGVHRPLTDLHGAFALRPLGQNGGTLTLVPQGKGLAVRYPSRCTLARERQCPRAILEGFREDALNPGTRPMRYGASILMTHRDLADGANVFQKGYSVGGVSQFKLQVDHRQGHPSCVIAGRTRIYRAEPSLDVADGRWHNLMCARSRDRLTLTVEGQVRAWVPVPASLSIANAEPLRVGGKGAGKGNDQFSGQIDNVFLTIN</sequence>
<feature type="signal peptide" evidence="1">
    <location>
        <begin position="1"/>
        <end position="33"/>
    </location>
</feature>
<keyword evidence="1" id="KW-0732">Signal</keyword>
<reference evidence="2" key="1">
    <citation type="submission" date="2021-01" db="EMBL/GenBank/DDBJ databases">
        <title>Whole genome shotgun sequence of Actinoplanes nipponensis NBRC 14063.</title>
        <authorList>
            <person name="Komaki H."/>
            <person name="Tamura T."/>
        </authorList>
    </citation>
    <scope>NUCLEOTIDE SEQUENCE</scope>
    <source>
        <strain evidence="2">NBRC 14063</strain>
    </source>
</reference>
<keyword evidence="3" id="KW-1185">Reference proteome</keyword>
<evidence type="ECO:0008006" key="4">
    <source>
        <dbReference type="Google" id="ProtNLM"/>
    </source>
</evidence>
<dbReference type="SUPFAM" id="SSF49899">
    <property type="entry name" value="Concanavalin A-like lectins/glucanases"/>
    <property type="match status" value="1"/>
</dbReference>
<dbReference type="RefSeq" id="WP_203769366.1">
    <property type="nucleotide sequence ID" value="NZ_BAAAYJ010000071.1"/>
</dbReference>
<comment type="caution">
    <text evidence="2">The sequence shown here is derived from an EMBL/GenBank/DDBJ whole genome shotgun (WGS) entry which is preliminary data.</text>
</comment>
<dbReference type="Proteomes" id="UP000647172">
    <property type="component" value="Unassembled WGS sequence"/>
</dbReference>
<gene>
    <name evidence="2" type="ORF">Ani05nite_33770</name>
</gene>